<comment type="caution">
    <text evidence="3">The sequence shown here is derived from an EMBL/GenBank/DDBJ whole genome shotgun (WGS) entry which is preliminary data.</text>
</comment>
<sequence>MGRPQGSKNKAGHRAGGGRRGSGPKPKPKAKQSPDKSSPKKRLGKRKVRDDDDSEPQPPRRGFPPMTAMTASGSSIAGTSANSNPNPSRPMKALPMHPLFRQNSVSVAANSSSSATPNNPILPFIPVLIPGEDVPSSDPGIINIPEDNTSLPNVLPSQLASDTSDPPPETEPEPEGVVQQYLLQTMKDIRDKQLPLHKMPDCYRIHQTFWIRPPDRWFALQAYKSSPQDISPDVLYYPDIFVWLPGSLMPASFKFRCIFCEKDYMSDHGWNYNPVARRVVDLNSCYFILSKRVRCDSPSCHKSCTLYQDKILAQLPTHLANEFPAFLTHRSGIDKKVVTLIRTGIAHALTPNAWEGIFRELHVQNRDLGEQSYLHALKDCSPEQLPSNLVPFSSFSDRKGYAGFTPSRW</sequence>
<feature type="region of interest" description="Disordered" evidence="1">
    <location>
        <begin position="143"/>
        <end position="175"/>
    </location>
</feature>
<feature type="domain" description="DUF6729" evidence="2">
    <location>
        <begin position="209"/>
        <end position="380"/>
    </location>
</feature>
<accession>A0AAV9ZWE3</accession>
<feature type="compositionally biased region" description="Polar residues" evidence="1">
    <location>
        <begin position="146"/>
        <end position="160"/>
    </location>
</feature>
<protein>
    <recommendedName>
        <fullName evidence="2">DUF6729 domain-containing protein</fullName>
    </recommendedName>
</protein>
<evidence type="ECO:0000256" key="1">
    <source>
        <dbReference type="SAM" id="MobiDB-lite"/>
    </source>
</evidence>
<evidence type="ECO:0000313" key="3">
    <source>
        <dbReference type="EMBL" id="KAK6993119.1"/>
    </source>
</evidence>
<feature type="compositionally biased region" description="Low complexity" evidence="1">
    <location>
        <begin position="66"/>
        <end position="84"/>
    </location>
</feature>
<dbReference type="Proteomes" id="UP001362999">
    <property type="component" value="Unassembled WGS sequence"/>
</dbReference>
<evidence type="ECO:0000313" key="4">
    <source>
        <dbReference type="Proteomes" id="UP001362999"/>
    </source>
</evidence>
<proteinExistence type="predicted"/>
<name>A0AAV9ZWE3_9AGAR</name>
<dbReference type="InterPro" id="IPR046616">
    <property type="entry name" value="DUF6729"/>
</dbReference>
<gene>
    <name evidence="3" type="ORF">R3P38DRAFT_2801256</name>
</gene>
<feature type="region of interest" description="Disordered" evidence="1">
    <location>
        <begin position="1"/>
        <end position="94"/>
    </location>
</feature>
<keyword evidence="4" id="KW-1185">Reference proteome</keyword>
<dbReference type="Pfam" id="PF20499">
    <property type="entry name" value="DUF6729"/>
    <property type="match status" value="1"/>
</dbReference>
<evidence type="ECO:0000259" key="2">
    <source>
        <dbReference type="Pfam" id="PF20499"/>
    </source>
</evidence>
<reference evidence="3 4" key="1">
    <citation type="journal article" date="2024" name="J Genomics">
        <title>Draft genome sequencing and assembly of Favolaschia claudopus CIRM-BRFM 2984 isolated from oak limbs.</title>
        <authorList>
            <person name="Navarro D."/>
            <person name="Drula E."/>
            <person name="Chaduli D."/>
            <person name="Cazenave R."/>
            <person name="Ahrendt S."/>
            <person name="Wang J."/>
            <person name="Lipzen A."/>
            <person name="Daum C."/>
            <person name="Barry K."/>
            <person name="Grigoriev I.V."/>
            <person name="Favel A."/>
            <person name="Rosso M.N."/>
            <person name="Martin F."/>
        </authorList>
    </citation>
    <scope>NUCLEOTIDE SEQUENCE [LARGE SCALE GENOMIC DNA]</scope>
    <source>
        <strain evidence="3 4">CIRM-BRFM 2984</strain>
    </source>
</reference>
<dbReference type="EMBL" id="JAWWNJ010000104">
    <property type="protein sequence ID" value="KAK6993119.1"/>
    <property type="molecule type" value="Genomic_DNA"/>
</dbReference>
<organism evidence="3 4">
    <name type="scientific">Favolaschia claudopus</name>
    <dbReference type="NCBI Taxonomy" id="2862362"/>
    <lineage>
        <taxon>Eukaryota</taxon>
        <taxon>Fungi</taxon>
        <taxon>Dikarya</taxon>
        <taxon>Basidiomycota</taxon>
        <taxon>Agaricomycotina</taxon>
        <taxon>Agaricomycetes</taxon>
        <taxon>Agaricomycetidae</taxon>
        <taxon>Agaricales</taxon>
        <taxon>Marasmiineae</taxon>
        <taxon>Mycenaceae</taxon>
        <taxon>Favolaschia</taxon>
    </lineage>
</organism>
<dbReference type="AlphaFoldDB" id="A0AAV9ZWE3"/>